<dbReference type="GO" id="GO:0008270">
    <property type="term" value="F:zinc ion binding"/>
    <property type="evidence" value="ECO:0007669"/>
    <property type="project" value="InterPro"/>
</dbReference>
<dbReference type="SMART" id="SM00906">
    <property type="entry name" value="Fungal_trans"/>
    <property type="match status" value="1"/>
</dbReference>
<dbReference type="Gene3D" id="4.10.240.10">
    <property type="entry name" value="Zn(2)-C6 fungal-type DNA-binding domain"/>
    <property type="match status" value="1"/>
</dbReference>
<keyword evidence="4" id="KW-0805">Transcription regulation</keyword>
<dbReference type="Proteomes" id="UP000652219">
    <property type="component" value="Unassembled WGS sequence"/>
</dbReference>
<dbReference type="PANTHER" id="PTHR47782">
    <property type="entry name" value="ZN(II)2CYS6 TRANSCRIPTION FACTOR (EUROFUNG)-RELATED"/>
    <property type="match status" value="1"/>
</dbReference>
<reference evidence="10 11" key="1">
    <citation type="journal article" date="2020" name="Phytopathology">
        <title>Genome Sequence Resources of Colletotrichum truncatum, C. plurivorum, C. musicola, and C. sojae: Four Species Pathogenic to Soybean (Glycine max).</title>
        <authorList>
            <person name="Rogerio F."/>
            <person name="Boufleur T.R."/>
            <person name="Ciampi-Guillardi M."/>
            <person name="Sukno S.A."/>
            <person name="Thon M.R."/>
            <person name="Massola Junior N.S."/>
            <person name="Baroncelli R."/>
        </authorList>
    </citation>
    <scope>NUCLEOTIDE SEQUENCE [LARGE SCALE GENOMIC DNA]</scope>
    <source>
        <strain evidence="10 11">LFN0009</strain>
    </source>
</reference>
<feature type="domain" description="Zn(2)-C6 fungal-type" evidence="9">
    <location>
        <begin position="1"/>
        <end position="31"/>
    </location>
</feature>
<keyword evidence="3" id="KW-0862">Zinc</keyword>
<dbReference type="InterPro" id="IPR007219">
    <property type="entry name" value="XnlR_reg_dom"/>
</dbReference>
<feature type="non-terminal residue" evidence="10">
    <location>
        <position position="667"/>
    </location>
</feature>
<evidence type="ECO:0000256" key="4">
    <source>
        <dbReference type="ARBA" id="ARBA00023015"/>
    </source>
</evidence>
<evidence type="ECO:0000256" key="5">
    <source>
        <dbReference type="ARBA" id="ARBA00023125"/>
    </source>
</evidence>
<dbReference type="PROSITE" id="PS00463">
    <property type="entry name" value="ZN2_CY6_FUNGAL_1"/>
    <property type="match status" value="1"/>
</dbReference>
<dbReference type="GO" id="GO:0043565">
    <property type="term" value="F:sequence-specific DNA binding"/>
    <property type="evidence" value="ECO:0007669"/>
    <property type="project" value="TreeGrafter"/>
</dbReference>
<evidence type="ECO:0000259" key="9">
    <source>
        <dbReference type="PROSITE" id="PS50048"/>
    </source>
</evidence>
<dbReference type="Pfam" id="PF04082">
    <property type="entry name" value="Fungal_trans"/>
    <property type="match status" value="1"/>
</dbReference>
<keyword evidence="11" id="KW-1185">Reference proteome</keyword>
<sequence length="667" mass="74971">SCSRCHKRKKKCDRTLPICKNCQSARVRCSFQDDQGQRASYPIEYVRNLEEQVRVLRMSVMPGAGDDGRAVRGEQRQANGVVLVNNDFDDFQMQEPALCLQHQTETNTEDTVFNDVAIQEPPPLSHQTLSPTSSAQTSAPTFVDELKTLSLEATAERHLGSTSGISFAKLTQAVLRRLTPDKADFVFVDYQETTAGASSFSLDSPSELFGESVLNSLSESISVHPLLFGDFFLADFTELDASISPLAWPSGEAHVQTLVDFYFAHSHTLYPVLRKADVLQTLEKIRGNPQRLDEQPPLEIFRLWMVLAIGSTARSSILLTEESESRAYYSKALQYSEPALGSDEMSALEVIMLQVSYSFFNQLRPNTWFLVGTAARLALGMGLHTASTYATLPPDTAQRYKRVFFSIYMMDHVVSVVLGRPFAIHDDDVDVEPFDPIDEDCPQPDGRVSTNPLEPSPLVVPLHILGLRRIAGKISRQVYSNRRNETASNEDQDKILSSLHQELLEWRRSMPFPLPAATVHDGVPHLSTTWYDFNYYTHLAMIYRPSPLCPVPDLKRIKILEAATCMAIRQAYSMHRQRRLAYNWLNLLVLFTATISLVYAVTAQPDDLATVLRETRAIEDLDLALHLFETLGTKFPAATKIRNMIHEISKRYKGIRSGQTSGRDADM</sequence>
<comment type="subcellular location">
    <subcellularLocation>
        <location evidence="1">Nucleus</location>
    </subcellularLocation>
</comment>
<keyword evidence="7" id="KW-0539">Nucleus</keyword>
<keyword evidence="5" id="KW-0238">DNA-binding</keyword>
<dbReference type="CDD" id="cd00067">
    <property type="entry name" value="GAL4"/>
    <property type="match status" value="1"/>
</dbReference>
<evidence type="ECO:0000256" key="8">
    <source>
        <dbReference type="SAM" id="Phobius"/>
    </source>
</evidence>
<organism evidence="10 11">
    <name type="scientific">Colletotrichum sojae</name>
    <dbReference type="NCBI Taxonomy" id="2175907"/>
    <lineage>
        <taxon>Eukaryota</taxon>
        <taxon>Fungi</taxon>
        <taxon>Dikarya</taxon>
        <taxon>Ascomycota</taxon>
        <taxon>Pezizomycotina</taxon>
        <taxon>Sordariomycetes</taxon>
        <taxon>Hypocreomycetidae</taxon>
        <taxon>Glomerellales</taxon>
        <taxon>Glomerellaceae</taxon>
        <taxon>Colletotrichum</taxon>
        <taxon>Colletotrichum orchidearum species complex</taxon>
    </lineage>
</organism>
<keyword evidence="6" id="KW-0804">Transcription</keyword>
<dbReference type="AlphaFoldDB" id="A0A8H6IVM8"/>
<name>A0A8H6IVM8_9PEZI</name>
<dbReference type="GO" id="GO:0006351">
    <property type="term" value="P:DNA-templated transcription"/>
    <property type="evidence" value="ECO:0007669"/>
    <property type="project" value="InterPro"/>
</dbReference>
<dbReference type="Pfam" id="PF00172">
    <property type="entry name" value="Zn_clus"/>
    <property type="match status" value="1"/>
</dbReference>
<keyword evidence="8" id="KW-0812">Transmembrane</keyword>
<evidence type="ECO:0000313" key="10">
    <source>
        <dbReference type="EMBL" id="KAF6800254.1"/>
    </source>
</evidence>
<keyword evidence="2" id="KW-0479">Metal-binding</keyword>
<accession>A0A8H6IVM8</accession>
<evidence type="ECO:0000256" key="7">
    <source>
        <dbReference type="ARBA" id="ARBA00023242"/>
    </source>
</evidence>
<dbReference type="CDD" id="cd12148">
    <property type="entry name" value="fungal_TF_MHR"/>
    <property type="match status" value="1"/>
</dbReference>
<feature type="transmembrane region" description="Helical" evidence="8">
    <location>
        <begin position="580"/>
        <end position="601"/>
    </location>
</feature>
<dbReference type="EMBL" id="WIGN01000309">
    <property type="protein sequence ID" value="KAF6800254.1"/>
    <property type="molecule type" value="Genomic_DNA"/>
</dbReference>
<evidence type="ECO:0000313" key="11">
    <source>
        <dbReference type="Proteomes" id="UP000652219"/>
    </source>
</evidence>
<dbReference type="InterPro" id="IPR036864">
    <property type="entry name" value="Zn2-C6_fun-type_DNA-bd_sf"/>
</dbReference>
<evidence type="ECO:0000256" key="1">
    <source>
        <dbReference type="ARBA" id="ARBA00004123"/>
    </source>
</evidence>
<dbReference type="PROSITE" id="PS50048">
    <property type="entry name" value="ZN2_CY6_FUNGAL_2"/>
    <property type="match status" value="1"/>
</dbReference>
<dbReference type="GO" id="GO:0045944">
    <property type="term" value="P:positive regulation of transcription by RNA polymerase II"/>
    <property type="evidence" value="ECO:0007669"/>
    <property type="project" value="TreeGrafter"/>
</dbReference>
<dbReference type="GO" id="GO:0005634">
    <property type="term" value="C:nucleus"/>
    <property type="evidence" value="ECO:0007669"/>
    <property type="project" value="UniProtKB-SubCell"/>
</dbReference>
<keyword evidence="8" id="KW-0472">Membrane</keyword>
<evidence type="ECO:0000256" key="2">
    <source>
        <dbReference type="ARBA" id="ARBA00022723"/>
    </source>
</evidence>
<proteinExistence type="predicted"/>
<evidence type="ECO:0000256" key="3">
    <source>
        <dbReference type="ARBA" id="ARBA00022833"/>
    </source>
</evidence>
<gene>
    <name evidence="10" type="ORF">CSOJ01_12281</name>
</gene>
<evidence type="ECO:0000256" key="6">
    <source>
        <dbReference type="ARBA" id="ARBA00023163"/>
    </source>
</evidence>
<dbReference type="GO" id="GO:0000981">
    <property type="term" value="F:DNA-binding transcription factor activity, RNA polymerase II-specific"/>
    <property type="evidence" value="ECO:0007669"/>
    <property type="project" value="InterPro"/>
</dbReference>
<dbReference type="InterPro" id="IPR052202">
    <property type="entry name" value="Yeast_MetPath_Reg"/>
</dbReference>
<dbReference type="SUPFAM" id="SSF57701">
    <property type="entry name" value="Zn2/Cys6 DNA-binding domain"/>
    <property type="match status" value="1"/>
</dbReference>
<keyword evidence="8" id="KW-1133">Transmembrane helix</keyword>
<dbReference type="InterPro" id="IPR001138">
    <property type="entry name" value="Zn2Cys6_DnaBD"/>
</dbReference>
<protein>
    <recommendedName>
        <fullName evidence="9">Zn(2)-C6 fungal-type domain-containing protein</fullName>
    </recommendedName>
</protein>
<dbReference type="PANTHER" id="PTHR47782:SF12">
    <property type="entry name" value="ZN(II)2CYS6 TRANSCRIPTION FACTOR (EUROFUNG)"/>
    <property type="match status" value="1"/>
</dbReference>
<comment type="caution">
    <text evidence="10">The sequence shown here is derived from an EMBL/GenBank/DDBJ whole genome shotgun (WGS) entry which is preliminary data.</text>
</comment>
<dbReference type="SMART" id="SM00066">
    <property type="entry name" value="GAL4"/>
    <property type="match status" value="1"/>
</dbReference>